<sequence>MSGLTGKRVALTGPRKAAELSVIVEKQGGVPLVRPAQGTIAVEREEVGREIVKLLGQGADWVLLTTGIGTELLYQAAESIGRADDFVETLRRAKIAARGYKTVNFLKTLGLTPDVRDDDGTTEGLMRALSPYDLQGKQVALQLYGDPAPRLVGWLRERGAMDFEILPYRHVPPELDVVDTLLAEILRGDVDAVTFTSTPQARFLMTYARERGLAPQVLDAFRGPVVAVAVGKVTAEALREEGIERVIAPEQERMGSMIVSLTRYYESVEKGSPDGEQ</sequence>
<dbReference type="RefSeq" id="WP_218091586.1">
    <property type="nucleotide sequence ID" value="NZ_CAJVAS010000005.1"/>
</dbReference>
<dbReference type="Proteomes" id="UP000693672">
    <property type="component" value="Unassembled WGS sequence"/>
</dbReference>
<accession>A0A916JYG3</accession>
<reference evidence="2" key="1">
    <citation type="submission" date="2021-06" db="EMBL/GenBank/DDBJ databases">
        <authorList>
            <person name="Criscuolo A."/>
        </authorList>
    </citation>
    <scope>NUCLEOTIDE SEQUENCE</scope>
    <source>
        <strain evidence="2">CIP111600</strain>
    </source>
</reference>
<dbReference type="NCBIfam" id="NF004584">
    <property type="entry name" value="PRK05928.2-1"/>
    <property type="match status" value="1"/>
</dbReference>
<evidence type="ECO:0000313" key="3">
    <source>
        <dbReference type="Proteomes" id="UP000693672"/>
    </source>
</evidence>
<dbReference type="GO" id="GO:0006780">
    <property type="term" value="P:uroporphyrinogen III biosynthetic process"/>
    <property type="evidence" value="ECO:0007669"/>
    <property type="project" value="InterPro"/>
</dbReference>
<dbReference type="PANTHER" id="PTHR40082">
    <property type="entry name" value="BLR5956 PROTEIN"/>
    <property type="match status" value="1"/>
</dbReference>
<dbReference type="PANTHER" id="PTHR40082:SF1">
    <property type="entry name" value="BLR5956 PROTEIN"/>
    <property type="match status" value="1"/>
</dbReference>
<dbReference type="InterPro" id="IPR003754">
    <property type="entry name" value="4pyrrol_synth_uPrphyn_synth"/>
</dbReference>
<dbReference type="Pfam" id="PF02602">
    <property type="entry name" value="HEM4"/>
    <property type="match status" value="1"/>
</dbReference>
<comment type="caution">
    <text evidence="2">The sequence shown here is derived from an EMBL/GenBank/DDBJ whole genome shotgun (WGS) entry which is preliminary data.</text>
</comment>
<dbReference type="CDD" id="cd06578">
    <property type="entry name" value="HemD"/>
    <property type="match status" value="1"/>
</dbReference>
<evidence type="ECO:0000259" key="1">
    <source>
        <dbReference type="Pfam" id="PF02602"/>
    </source>
</evidence>
<dbReference type="InterPro" id="IPR039793">
    <property type="entry name" value="UROS/Hem4"/>
</dbReference>
<dbReference type="GO" id="GO:0004852">
    <property type="term" value="F:uroporphyrinogen-III synthase activity"/>
    <property type="evidence" value="ECO:0007669"/>
    <property type="project" value="InterPro"/>
</dbReference>
<name>A0A916JYG3_9BACL</name>
<proteinExistence type="predicted"/>
<feature type="domain" description="Tetrapyrrole biosynthesis uroporphyrinogen III synthase" evidence="1">
    <location>
        <begin position="19"/>
        <end position="258"/>
    </location>
</feature>
<protein>
    <recommendedName>
        <fullName evidence="1">Tetrapyrrole biosynthesis uroporphyrinogen III synthase domain-containing protein</fullName>
    </recommendedName>
</protein>
<keyword evidence="3" id="KW-1185">Reference proteome</keyword>
<dbReference type="AlphaFoldDB" id="A0A916JYG3"/>
<organism evidence="2 3">
    <name type="scientific">Paenibacillus solanacearum</name>
    <dbReference type="NCBI Taxonomy" id="2048548"/>
    <lineage>
        <taxon>Bacteria</taxon>
        <taxon>Bacillati</taxon>
        <taxon>Bacillota</taxon>
        <taxon>Bacilli</taxon>
        <taxon>Bacillales</taxon>
        <taxon>Paenibacillaceae</taxon>
        <taxon>Paenibacillus</taxon>
    </lineage>
</organism>
<dbReference type="EMBL" id="CAJVAS010000005">
    <property type="protein sequence ID" value="CAG7615303.1"/>
    <property type="molecule type" value="Genomic_DNA"/>
</dbReference>
<gene>
    <name evidence="2" type="ORF">PAESOLCIP111_01798</name>
</gene>
<evidence type="ECO:0000313" key="2">
    <source>
        <dbReference type="EMBL" id="CAG7615303.1"/>
    </source>
</evidence>